<accession>A0ABN2QC83</accession>
<dbReference type="Proteomes" id="UP001501116">
    <property type="component" value="Unassembled WGS sequence"/>
</dbReference>
<sequence>MEFILELQAIEAQDEMDFDGGAGSNLSLLTHCSHSALSMLTC</sequence>
<reference evidence="1 2" key="1">
    <citation type="journal article" date="2019" name="Int. J. Syst. Evol. Microbiol.">
        <title>The Global Catalogue of Microorganisms (GCM) 10K type strain sequencing project: providing services to taxonomists for standard genome sequencing and annotation.</title>
        <authorList>
            <consortium name="The Broad Institute Genomics Platform"/>
            <consortium name="The Broad Institute Genome Sequencing Center for Infectious Disease"/>
            <person name="Wu L."/>
            <person name="Ma J."/>
        </authorList>
    </citation>
    <scope>NUCLEOTIDE SEQUENCE [LARGE SCALE GENOMIC DNA]</scope>
    <source>
        <strain evidence="1 2">JCM 14545</strain>
    </source>
</reference>
<keyword evidence="2" id="KW-1185">Reference proteome</keyword>
<dbReference type="EMBL" id="BAAANN010000005">
    <property type="protein sequence ID" value="GAA1949070.1"/>
    <property type="molecule type" value="Genomic_DNA"/>
</dbReference>
<dbReference type="InterPro" id="IPR045825">
    <property type="entry name" value="RamS"/>
</dbReference>
<comment type="caution">
    <text evidence="1">The sequence shown here is derived from an EMBL/GenBank/DDBJ whole genome shotgun (WGS) entry which is preliminary data.</text>
</comment>
<dbReference type="Pfam" id="PF19402">
    <property type="entry name" value="RamS"/>
    <property type="match status" value="1"/>
</dbReference>
<dbReference type="NCBIfam" id="NF038159">
    <property type="entry name" value="lanthi_III_b"/>
    <property type="match status" value="1"/>
</dbReference>
<evidence type="ECO:0008006" key="3">
    <source>
        <dbReference type="Google" id="ProtNLM"/>
    </source>
</evidence>
<name>A0ABN2QC83_9PSEU</name>
<proteinExistence type="predicted"/>
<dbReference type="NCBIfam" id="NF033212">
    <property type="entry name" value="SapB_AmfS_lanti"/>
    <property type="match status" value="1"/>
</dbReference>
<gene>
    <name evidence="1" type="ORF">GCM10009754_17020</name>
</gene>
<evidence type="ECO:0000313" key="1">
    <source>
        <dbReference type="EMBL" id="GAA1949070.1"/>
    </source>
</evidence>
<dbReference type="RefSeq" id="WP_344415342.1">
    <property type="nucleotide sequence ID" value="NZ_BAAANN010000005.1"/>
</dbReference>
<organism evidence="1 2">
    <name type="scientific">Amycolatopsis minnesotensis</name>
    <dbReference type="NCBI Taxonomy" id="337894"/>
    <lineage>
        <taxon>Bacteria</taxon>
        <taxon>Bacillati</taxon>
        <taxon>Actinomycetota</taxon>
        <taxon>Actinomycetes</taxon>
        <taxon>Pseudonocardiales</taxon>
        <taxon>Pseudonocardiaceae</taxon>
        <taxon>Amycolatopsis</taxon>
    </lineage>
</organism>
<protein>
    <recommendedName>
        <fullName evidence="3">SapB/AmfS family lantipeptide</fullName>
    </recommendedName>
</protein>
<evidence type="ECO:0000313" key="2">
    <source>
        <dbReference type="Proteomes" id="UP001501116"/>
    </source>
</evidence>